<evidence type="ECO:0000313" key="1">
    <source>
        <dbReference type="EMBL" id="MBC9130659.1"/>
    </source>
</evidence>
<protein>
    <submittedName>
        <fullName evidence="1">Uncharacterized protein</fullName>
    </submittedName>
</protein>
<reference evidence="1 2" key="1">
    <citation type="submission" date="2020-06" db="EMBL/GenBank/DDBJ databases">
        <title>Frischella cerana isolated from Apis cerana gut homogenate.</title>
        <authorList>
            <person name="Wolter L.A."/>
            <person name="Suenami S."/>
            <person name="Miyazaki R."/>
        </authorList>
    </citation>
    <scope>NUCLEOTIDE SEQUENCE [LARGE SCALE GENOMIC DNA]</scope>
    <source>
        <strain evidence="1 2">Ac13</strain>
    </source>
</reference>
<accession>A0ABR7QWV6</accession>
<organism evidence="1 2">
    <name type="scientific">Frischella japonica</name>
    <dbReference type="NCBI Taxonomy" id="2741544"/>
    <lineage>
        <taxon>Bacteria</taxon>
        <taxon>Pseudomonadati</taxon>
        <taxon>Pseudomonadota</taxon>
        <taxon>Gammaproteobacteria</taxon>
        <taxon>Orbales</taxon>
        <taxon>Orbaceae</taxon>
        <taxon>Frischella</taxon>
    </lineage>
</organism>
<keyword evidence="2" id="KW-1185">Reference proteome</keyword>
<sequence length="57" mass="6569">MITSQHAKIMLFNQQVADTVTNQTFFIGKVKVFSIMGSFHYCIIKQKKLDNVLDYAI</sequence>
<evidence type="ECO:0000313" key="2">
    <source>
        <dbReference type="Proteomes" id="UP000651208"/>
    </source>
</evidence>
<gene>
    <name evidence="1" type="ORF">FcAc13_04970</name>
</gene>
<dbReference type="RefSeq" id="WP_187755109.1">
    <property type="nucleotide sequence ID" value="NZ_JABURY010000011.1"/>
</dbReference>
<dbReference type="Proteomes" id="UP000651208">
    <property type="component" value="Unassembled WGS sequence"/>
</dbReference>
<name>A0ABR7QWV6_9GAMM</name>
<dbReference type="EMBL" id="JABURY010000011">
    <property type="protein sequence ID" value="MBC9130659.1"/>
    <property type="molecule type" value="Genomic_DNA"/>
</dbReference>
<proteinExistence type="predicted"/>
<comment type="caution">
    <text evidence="1">The sequence shown here is derived from an EMBL/GenBank/DDBJ whole genome shotgun (WGS) entry which is preliminary data.</text>
</comment>